<sequence>MKRLTGVDAVAELEYLVLMVATRTGVVAYSNVWKLYDLYGFNPSLDLTYDAMHVLALSMFKKYTELLKKDSEQTSAGRDALIAGLAEATKKKPRSFRGRWPKDPFNRLGYFKAEEYSNFVLYCVSHILYEGGYSRGAGELLDDVRRHGPSHVYWCYSFERLVSSYNKIKTNSRHMETTFTSHYVRTFFSVFCEAIWADDDGLLPPQRIKLRVDQHTVYLEDVWYPCMKDFPERRSWLLGSRTDRLSQEE</sequence>
<gene>
    <name evidence="1" type="ORF">R1sor_016559</name>
</gene>
<name>A0ABD3HIV6_9MARC</name>
<comment type="caution">
    <text evidence="1">The sequence shown here is derived from an EMBL/GenBank/DDBJ whole genome shotgun (WGS) entry which is preliminary data.</text>
</comment>
<evidence type="ECO:0000313" key="2">
    <source>
        <dbReference type="Proteomes" id="UP001633002"/>
    </source>
</evidence>
<dbReference type="EMBL" id="JBJQOH010000004">
    <property type="protein sequence ID" value="KAL3690250.1"/>
    <property type="molecule type" value="Genomic_DNA"/>
</dbReference>
<keyword evidence="2" id="KW-1185">Reference proteome</keyword>
<accession>A0ABD3HIV6</accession>
<evidence type="ECO:0000313" key="1">
    <source>
        <dbReference type="EMBL" id="KAL3690250.1"/>
    </source>
</evidence>
<dbReference type="Proteomes" id="UP001633002">
    <property type="component" value="Unassembled WGS sequence"/>
</dbReference>
<protein>
    <submittedName>
        <fullName evidence="1">Uncharacterized protein</fullName>
    </submittedName>
</protein>
<dbReference type="AlphaFoldDB" id="A0ABD3HIV6"/>
<proteinExistence type="predicted"/>
<reference evidence="1 2" key="1">
    <citation type="submission" date="2024-09" db="EMBL/GenBank/DDBJ databases">
        <title>Chromosome-scale assembly of Riccia sorocarpa.</title>
        <authorList>
            <person name="Paukszto L."/>
        </authorList>
    </citation>
    <scope>NUCLEOTIDE SEQUENCE [LARGE SCALE GENOMIC DNA]</scope>
    <source>
        <strain evidence="1">LP-2024</strain>
        <tissue evidence="1">Aerial parts of the thallus</tissue>
    </source>
</reference>
<organism evidence="1 2">
    <name type="scientific">Riccia sorocarpa</name>
    <dbReference type="NCBI Taxonomy" id="122646"/>
    <lineage>
        <taxon>Eukaryota</taxon>
        <taxon>Viridiplantae</taxon>
        <taxon>Streptophyta</taxon>
        <taxon>Embryophyta</taxon>
        <taxon>Marchantiophyta</taxon>
        <taxon>Marchantiopsida</taxon>
        <taxon>Marchantiidae</taxon>
        <taxon>Marchantiales</taxon>
        <taxon>Ricciaceae</taxon>
        <taxon>Riccia</taxon>
    </lineage>
</organism>